<proteinExistence type="predicted"/>
<dbReference type="Pfam" id="PF07730">
    <property type="entry name" value="HisKA_3"/>
    <property type="match status" value="1"/>
</dbReference>
<keyword evidence="11" id="KW-1185">Reference proteome</keyword>
<comment type="function">
    <text evidence="7">Member of the two-component regulatory system DegS/DegU, which plays an important role in the transition growth phase.</text>
</comment>
<keyword evidence="5 7" id="KW-0067">ATP-binding</keyword>
<reference evidence="10 11" key="1">
    <citation type="journal article" date="2019" name="Int. J. Syst. Evol. Microbiol.">
        <title>Anaerobacillus alkaliphilus sp. nov., a novel alkaliphilic and moderately halophilic bacterium.</title>
        <authorList>
            <person name="Borsodi A.K."/>
            <person name="Aszalos J.M."/>
            <person name="Bihari P."/>
            <person name="Nagy I."/>
            <person name="Schumann P."/>
            <person name="Sproer C."/>
            <person name="Kovacs A.L."/>
            <person name="Boka K."/>
            <person name="Dobosy P."/>
            <person name="Ovari M."/>
            <person name="Szili-Kovacs T."/>
            <person name="Toth E."/>
        </authorList>
    </citation>
    <scope>NUCLEOTIDE SEQUENCE [LARGE SCALE GENOMIC DNA]</scope>
    <source>
        <strain evidence="10 11">B16-10</strain>
    </source>
</reference>
<feature type="coiled-coil region" evidence="8">
    <location>
        <begin position="86"/>
        <end position="134"/>
    </location>
</feature>
<keyword evidence="7" id="KW-0378">Hydrolase</keyword>
<dbReference type="GO" id="GO:0046983">
    <property type="term" value="F:protein dimerization activity"/>
    <property type="evidence" value="ECO:0007669"/>
    <property type="project" value="InterPro"/>
</dbReference>
<dbReference type="Gene3D" id="1.20.5.1930">
    <property type="match status" value="1"/>
</dbReference>
<dbReference type="OrthoDB" id="9781904at2"/>
<dbReference type="GO" id="GO:0005524">
    <property type="term" value="F:ATP binding"/>
    <property type="evidence" value="ECO:0007669"/>
    <property type="project" value="UniProtKB-UniRule"/>
</dbReference>
<dbReference type="PIRSF" id="PIRSF003169">
    <property type="entry name" value="STHK_DegS"/>
    <property type="match status" value="1"/>
</dbReference>
<dbReference type="Gene3D" id="3.30.565.10">
    <property type="entry name" value="Histidine kinase-like ATPase, C-terminal domain"/>
    <property type="match status" value="1"/>
</dbReference>
<dbReference type="SUPFAM" id="SSF55874">
    <property type="entry name" value="ATPase domain of HSP90 chaperone/DNA topoisomerase II/histidine kinase"/>
    <property type="match status" value="1"/>
</dbReference>
<feature type="domain" description="Histidine kinase" evidence="9">
    <location>
        <begin position="179"/>
        <end position="375"/>
    </location>
</feature>
<comment type="caution">
    <text evidence="10">The sequence shown here is derived from an EMBL/GenBank/DDBJ whole genome shotgun (WGS) entry which is preliminary data.</text>
</comment>
<evidence type="ECO:0000313" key="10">
    <source>
        <dbReference type="EMBL" id="RXJ02293.1"/>
    </source>
</evidence>
<dbReference type="InterPro" id="IPR050482">
    <property type="entry name" value="Sensor_HK_TwoCompSys"/>
</dbReference>
<evidence type="ECO:0000259" key="9">
    <source>
        <dbReference type="PROSITE" id="PS50109"/>
    </source>
</evidence>
<dbReference type="InterPro" id="IPR016381">
    <property type="entry name" value="Sig_transdc_His_kinase_DegS"/>
</dbReference>
<gene>
    <name evidence="10" type="ORF">DS745_07850</name>
</gene>
<evidence type="ECO:0000256" key="1">
    <source>
        <dbReference type="ARBA" id="ARBA00000085"/>
    </source>
</evidence>
<keyword evidence="7" id="KW-0963">Cytoplasm</keyword>
<dbReference type="PROSITE" id="PS50109">
    <property type="entry name" value="HIS_KIN"/>
    <property type="match status" value="1"/>
</dbReference>
<dbReference type="InterPro" id="IPR008595">
    <property type="entry name" value="DegS"/>
</dbReference>
<dbReference type="EMBL" id="QOUX01000026">
    <property type="protein sequence ID" value="RXJ02293.1"/>
    <property type="molecule type" value="Genomic_DNA"/>
</dbReference>
<keyword evidence="8" id="KW-0175">Coiled coil</keyword>
<dbReference type="PANTHER" id="PTHR24421:SF55">
    <property type="entry name" value="SENSOR HISTIDINE KINASE YDFH"/>
    <property type="match status" value="1"/>
</dbReference>
<dbReference type="GO" id="GO:0005737">
    <property type="term" value="C:cytoplasm"/>
    <property type="evidence" value="ECO:0007669"/>
    <property type="project" value="UniProtKB-SubCell"/>
</dbReference>
<dbReference type="InterPro" id="IPR003594">
    <property type="entry name" value="HATPase_dom"/>
</dbReference>
<dbReference type="GO" id="GO:0016020">
    <property type="term" value="C:membrane"/>
    <property type="evidence" value="ECO:0007669"/>
    <property type="project" value="InterPro"/>
</dbReference>
<dbReference type="PANTHER" id="PTHR24421">
    <property type="entry name" value="NITRATE/NITRITE SENSOR PROTEIN NARX-RELATED"/>
    <property type="match status" value="1"/>
</dbReference>
<evidence type="ECO:0000313" key="11">
    <source>
        <dbReference type="Proteomes" id="UP000290649"/>
    </source>
</evidence>
<evidence type="ECO:0000256" key="4">
    <source>
        <dbReference type="ARBA" id="ARBA00022777"/>
    </source>
</evidence>
<keyword evidence="7" id="KW-0904">Protein phosphatase</keyword>
<evidence type="ECO:0000256" key="3">
    <source>
        <dbReference type="ARBA" id="ARBA00022741"/>
    </source>
</evidence>
<comment type="subcellular location">
    <subcellularLocation>
        <location evidence="7">Cytoplasm</location>
    </subcellularLocation>
</comment>
<dbReference type="InterPro" id="IPR011712">
    <property type="entry name" value="Sig_transdc_His_kin_sub3_dim/P"/>
</dbReference>
<evidence type="ECO:0000256" key="6">
    <source>
        <dbReference type="ARBA" id="ARBA00023012"/>
    </source>
</evidence>
<dbReference type="RefSeq" id="WP_129077701.1">
    <property type="nucleotide sequence ID" value="NZ_QOUX01000026.1"/>
</dbReference>
<dbReference type="GO" id="GO:0000155">
    <property type="term" value="F:phosphorelay sensor kinase activity"/>
    <property type="evidence" value="ECO:0007669"/>
    <property type="project" value="UniProtKB-UniRule"/>
</dbReference>
<keyword evidence="4 7" id="KW-0418">Kinase</keyword>
<keyword evidence="3 7" id="KW-0547">Nucleotide-binding</keyword>
<organism evidence="10 11">
    <name type="scientific">Anaerobacillus alkaliphilus</name>
    <dbReference type="NCBI Taxonomy" id="1548597"/>
    <lineage>
        <taxon>Bacteria</taxon>
        <taxon>Bacillati</taxon>
        <taxon>Bacillota</taxon>
        <taxon>Bacilli</taxon>
        <taxon>Bacillales</taxon>
        <taxon>Bacillaceae</taxon>
        <taxon>Anaerobacillus</taxon>
    </lineage>
</organism>
<dbReference type="Pfam" id="PF02518">
    <property type="entry name" value="HATPase_c"/>
    <property type="match status" value="1"/>
</dbReference>
<accession>A0A4Q0VV23</accession>
<dbReference type="Proteomes" id="UP000290649">
    <property type="component" value="Unassembled WGS sequence"/>
</dbReference>
<dbReference type="GO" id="GO:0004721">
    <property type="term" value="F:phosphoprotein phosphatase activity"/>
    <property type="evidence" value="ECO:0007669"/>
    <property type="project" value="UniProtKB-UniRule"/>
</dbReference>
<keyword evidence="6 7" id="KW-0902">Two-component regulatory system</keyword>
<dbReference type="CDD" id="cd16917">
    <property type="entry name" value="HATPase_UhpB-NarQ-NarX-like"/>
    <property type="match status" value="1"/>
</dbReference>
<keyword evidence="2 7" id="KW-0808">Transferase</keyword>
<evidence type="ECO:0000256" key="2">
    <source>
        <dbReference type="ARBA" id="ARBA00022679"/>
    </source>
</evidence>
<evidence type="ECO:0000256" key="8">
    <source>
        <dbReference type="SAM" id="Coils"/>
    </source>
</evidence>
<dbReference type="Pfam" id="PF05384">
    <property type="entry name" value="DegS"/>
    <property type="match status" value="1"/>
</dbReference>
<dbReference type="SMART" id="SM00387">
    <property type="entry name" value="HATPase_c"/>
    <property type="match status" value="1"/>
</dbReference>
<dbReference type="InterPro" id="IPR036890">
    <property type="entry name" value="HATPase_C_sf"/>
</dbReference>
<name>A0A4Q0VV23_9BACI</name>
<dbReference type="AlphaFoldDB" id="A0A4Q0VV23"/>
<dbReference type="EC" id="3.1.3.-" evidence="7"/>
<comment type="catalytic activity">
    <reaction evidence="1 7">
        <text>ATP + protein L-histidine = ADP + protein N-phospho-L-histidine.</text>
        <dbReference type="EC" id="2.7.13.3"/>
    </reaction>
</comment>
<dbReference type="InterPro" id="IPR005467">
    <property type="entry name" value="His_kinase_dom"/>
</dbReference>
<evidence type="ECO:0000256" key="5">
    <source>
        <dbReference type="ARBA" id="ARBA00022840"/>
    </source>
</evidence>
<evidence type="ECO:0000256" key="7">
    <source>
        <dbReference type="PIRNR" id="PIRNR003169"/>
    </source>
</evidence>
<sequence length="375" mass="43029">MANKTQLDDILKKMLETVSSSKEQVFDITEQSRGEFSQLQLELAQVQMKVASVIENTDRTEIHARFARNRLAEVSKNFVKFTDEEVRNAYEQANDFQVKLALLRQEEKQLRERRDSIERRLVAIQETIQKAEKLVGQISVVINYLTSDLQEVTTILEDAKELQEFGLKIIEAQEEERKRVSREIHDGPAQMMANVLLRSELVERIYREKGIDDALKEIRDLRGMVKNSLSEVRRIIYDLRPMALDDLGLIPTLAKYLKNFQEHTGMAVSFKTIGKEERLPAALEIAIFRFVQEAVQNAHKHAKPKQVQVKMEIKATKVIVIIKDDGKGFDQSEKKEGAFGLLGMKERVNMLKGEMTIDSKINRGTLIILAVPIHT</sequence>
<dbReference type="EC" id="2.7.13.3" evidence="7"/>
<protein>
    <recommendedName>
        <fullName evidence="7">Signal transduction histidine-protein kinase/phosphatase DegS</fullName>
        <ecNumber evidence="7">2.7.13.3</ecNumber>
        <ecNumber evidence="7">3.1.3.-</ecNumber>
    </recommendedName>
</protein>